<dbReference type="AlphaFoldDB" id="A0A7T4JW20"/>
<name>A0A7T4JW20_9CORY</name>
<dbReference type="Proteomes" id="UP000596145">
    <property type="component" value="Chromosome"/>
</dbReference>
<dbReference type="EMBL" id="CP066007">
    <property type="protein sequence ID" value="QQB47432.1"/>
    <property type="molecule type" value="Genomic_DNA"/>
</dbReference>
<accession>A0A7T4JW20</accession>
<sequence length="208" mass="22794">MIRGVRVLVVRMGGTGSSVWGKGGNFPLPTGEVNRRQWWQRNGTDVSASVVRPETVECVRCLVSEMRERDGDEMLDDGDLLTHIGVVTPVGALTDVGVYALAPTTEPRFWANSRCIGGRRMIDQMAQVEEILSDLNAPVEWGVGGLSITASPVPESAVRNALVYALIANKYHHMLEISLKYSALVFRVRLQRAREPRPVGSPPCAGNR</sequence>
<gene>
    <name evidence="1" type="ORF">I6I10_05980</name>
</gene>
<organism evidence="1 2">
    <name type="scientific">Corynebacterium glucuronolyticum</name>
    <dbReference type="NCBI Taxonomy" id="39791"/>
    <lineage>
        <taxon>Bacteria</taxon>
        <taxon>Bacillati</taxon>
        <taxon>Actinomycetota</taxon>
        <taxon>Actinomycetes</taxon>
        <taxon>Mycobacteriales</taxon>
        <taxon>Corynebacteriaceae</taxon>
        <taxon>Corynebacterium</taxon>
    </lineage>
</organism>
<evidence type="ECO:0000313" key="1">
    <source>
        <dbReference type="EMBL" id="QQB47432.1"/>
    </source>
</evidence>
<dbReference type="Gene3D" id="6.10.10.130">
    <property type="match status" value="1"/>
</dbReference>
<proteinExistence type="predicted"/>
<protein>
    <submittedName>
        <fullName evidence="1">Uncharacterized protein</fullName>
    </submittedName>
</protein>
<dbReference type="RefSeq" id="WP_143336937.1">
    <property type="nucleotide sequence ID" value="NZ_CP066007.1"/>
</dbReference>
<dbReference type="GeneID" id="92760717"/>
<reference evidence="1 2" key="1">
    <citation type="submission" date="2020-12" db="EMBL/GenBank/DDBJ databases">
        <title>FDA dAtabase for Regulatory Grade micrObial Sequences (FDA-ARGOS): Supporting development and validation of Infectious Disease Dx tests.</title>
        <authorList>
            <person name="Sproer C."/>
            <person name="Gronow S."/>
            <person name="Severitt S."/>
            <person name="Schroder I."/>
            <person name="Tallon L."/>
            <person name="Sadzewicz L."/>
            <person name="Zhao X."/>
            <person name="Boylan J."/>
            <person name="Ott S."/>
            <person name="Bowen H."/>
            <person name="Vavikolanu K."/>
            <person name="Mehta A."/>
            <person name="Aluvathingal J."/>
            <person name="Nadendla S."/>
            <person name="Lowell S."/>
            <person name="Myers T."/>
            <person name="Yan Y."/>
            <person name="Sichtig H."/>
        </authorList>
    </citation>
    <scope>NUCLEOTIDE SEQUENCE [LARGE SCALE GENOMIC DNA]</scope>
    <source>
        <strain evidence="1 2">FDAARGOS_1053</strain>
    </source>
</reference>
<evidence type="ECO:0000313" key="2">
    <source>
        <dbReference type="Proteomes" id="UP000596145"/>
    </source>
</evidence>